<comment type="caution">
    <text evidence="1">The sequence shown here is derived from an EMBL/GenBank/DDBJ whole genome shotgun (WGS) entry which is preliminary data.</text>
</comment>
<reference evidence="2" key="1">
    <citation type="journal article" date="2019" name="Int. J. Syst. Evol. Microbiol.">
        <title>The Global Catalogue of Microorganisms (GCM) 10K type strain sequencing project: providing services to taxonomists for standard genome sequencing and annotation.</title>
        <authorList>
            <consortium name="The Broad Institute Genomics Platform"/>
            <consortium name="The Broad Institute Genome Sequencing Center for Infectious Disease"/>
            <person name="Wu L."/>
            <person name="Ma J."/>
        </authorList>
    </citation>
    <scope>NUCLEOTIDE SEQUENCE [LARGE SCALE GENOMIC DNA]</scope>
    <source>
        <strain evidence="2">JCM 18200</strain>
    </source>
</reference>
<keyword evidence="2" id="KW-1185">Reference proteome</keyword>
<protein>
    <submittedName>
        <fullName evidence="1">Uncharacterized protein</fullName>
    </submittedName>
</protein>
<evidence type="ECO:0000313" key="2">
    <source>
        <dbReference type="Proteomes" id="UP001501411"/>
    </source>
</evidence>
<dbReference type="RefSeq" id="WP_345234872.1">
    <property type="nucleotide sequence ID" value="NZ_BAABIQ010000044.1"/>
</dbReference>
<gene>
    <name evidence="1" type="ORF">GCM10023231_40060</name>
</gene>
<sequence>MRTSLIEIRLLEDYLQQRLSPEDKLLLEARLLLEEGLQERLSLQQRCYQLIQVYSRESVREQLQRVEHALFTQPAHKRLVQKIKQYFL</sequence>
<dbReference type="EMBL" id="BAABIQ010000044">
    <property type="protein sequence ID" value="GAA4806863.1"/>
    <property type="molecule type" value="Genomic_DNA"/>
</dbReference>
<name>A0ABP9C950_9SPHI</name>
<organism evidence="1 2">
    <name type="scientific">Olivibacter ginsenosidimutans</name>
    <dbReference type="NCBI Taxonomy" id="1176537"/>
    <lineage>
        <taxon>Bacteria</taxon>
        <taxon>Pseudomonadati</taxon>
        <taxon>Bacteroidota</taxon>
        <taxon>Sphingobacteriia</taxon>
        <taxon>Sphingobacteriales</taxon>
        <taxon>Sphingobacteriaceae</taxon>
        <taxon>Olivibacter</taxon>
    </lineage>
</organism>
<proteinExistence type="predicted"/>
<accession>A0ABP9C950</accession>
<dbReference type="Proteomes" id="UP001501411">
    <property type="component" value="Unassembled WGS sequence"/>
</dbReference>
<evidence type="ECO:0000313" key="1">
    <source>
        <dbReference type="EMBL" id="GAA4806863.1"/>
    </source>
</evidence>